<evidence type="ECO:0008006" key="4">
    <source>
        <dbReference type="Google" id="ProtNLM"/>
    </source>
</evidence>
<accession>A0A5E3ZX34</accession>
<feature type="region of interest" description="Disordered" evidence="1">
    <location>
        <begin position="54"/>
        <end position="82"/>
    </location>
</feature>
<name>A0A5E3ZX34_9ACTN</name>
<dbReference type="AlphaFoldDB" id="A0A5E3ZX34"/>
<evidence type="ECO:0000313" key="3">
    <source>
        <dbReference type="Proteomes" id="UP000324288"/>
    </source>
</evidence>
<dbReference type="Proteomes" id="UP000324288">
    <property type="component" value="Chromosome"/>
</dbReference>
<evidence type="ECO:0000256" key="1">
    <source>
        <dbReference type="SAM" id="MobiDB-lite"/>
    </source>
</evidence>
<gene>
    <name evidence="2" type="ORF">LC603019_00881</name>
</gene>
<reference evidence="2 3" key="1">
    <citation type="submission" date="2019-04" db="EMBL/GenBank/DDBJ databases">
        <authorList>
            <person name="Seth-Smith MB H."/>
            <person name="Seth-Smith H."/>
        </authorList>
    </citation>
    <scope>NUCLEOTIDE SEQUENCE [LARGE SCALE GENOMIC DNA]</scope>
    <source>
        <strain evidence="2">USB-603019</strain>
    </source>
</reference>
<proteinExistence type="predicted"/>
<protein>
    <recommendedName>
        <fullName evidence="4">DUF3558 domain-containing protein</fullName>
    </recommendedName>
</protein>
<keyword evidence="3" id="KW-1185">Reference proteome</keyword>
<dbReference type="EMBL" id="LR584267">
    <property type="protein sequence ID" value="VHO00611.1"/>
    <property type="molecule type" value="Genomic_DNA"/>
</dbReference>
<sequence>MLRVVLTVERFSPMMSSFSLTSPGKKLTAVAFVCTVLGGLAGCNSQSVLNNNTSASWSSSSQRNPDHIYANHTEGADPDGGLGGFKSAQEYDDYKALSKKWGVKQTPDWLAICNQVNVSALRKVGFDPQKDLDKRYPGDEKFNCYWFKDNGRLALYFGRIDSSKNVRSNPDFHYLRTVKRNGETYYLGHVEYTGEGTIAQAFTCSLTFDRDGAGYVASFNGKDPKTDAEACNDLIAMMDPHR</sequence>
<evidence type="ECO:0000313" key="2">
    <source>
        <dbReference type="EMBL" id="VHO00611.1"/>
    </source>
</evidence>
<organism evidence="2 3">
    <name type="scientific">Lawsonella clevelandensis</name>
    <dbReference type="NCBI Taxonomy" id="1528099"/>
    <lineage>
        <taxon>Bacteria</taxon>
        <taxon>Bacillati</taxon>
        <taxon>Actinomycetota</taxon>
        <taxon>Actinomycetes</taxon>
        <taxon>Mycobacteriales</taxon>
        <taxon>Lawsonellaceae</taxon>
        <taxon>Lawsonella</taxon>
    </lineage>
</organism>